<reference evidence="2 3" key="1">
    <citation type="submission" date="2018-11" db="EMBL/GenBank/DDBJ databases">
        <title>Taxonoimc description of Halomarina strain SPP-AMP-1.</title>
        <authorList>
            <person name="Pal Y."/>
            <person name="Srinivasana K."/>
            <person name="Verma A."/>
            <person name="Kumar P."/>
        </authorList>
    </citation>
    <scope>NUCLEOTIDE SEQUENCE [LARGE SCALE GENOMIC DNA]</scope>
    <source>
        <strain evidence="2 3">SPP-AMP-1</strain>
    </source>
</reference>
<dbReference type="SUPFAM" id="SSF51604">
    <property type="entry name" value="Enolase C-terminal domain-like"/>
    <property type="match status" value="1"/>
</dbReference>
<gene>
    <name evidence="2" type="ORF">EIK79_01930</name>
</gene>
<sequence length="61" mass="6744">MVVDFRGRASTPMAKRLVHALEPYEPMFIEEPVLPEYNDTLGPIALAALMQVCASISNLLI</sequence>
<dbReference type="Pfam" id="PF13378">
    <property type="entry name" value="MR_MLE_C"/>
    <property type="match status" value="1"/>
</dbReference>
<dbReference type="Gene3D" id="3.20.20.120">
    <property type="entry name" value="Enolase-like C-terminal domain"/>
    <property type="match status" value="1"/>
</dbReference>
<dbReference type="InterPro" id="IPR029065">
    <property type="entry name" value="Enolase_C-like"/>
</dbReference>
<keyword evidence="3" id="KW-1185">Reference proteome</keyword>
<dbReference type="EMBL" id="RRCH01000003">
    <property type="protein sequence ID" value="RRJ33580.1"/>
    <property type="molecule type" value="Genomic_DNA"/>
</dbReference>
<feature type="domain" description="Enolase C-terminal" evidence="1">
    <location>
        <begin position="2"/>
        <end position="36"/>
    </location>
</feature>
<comment type="caution">
    <text evidence="2">The sequence shown here is derived from an EMBL/GenBank/DDBJ whole genome shotgun (WGS) entry which is preliminary data.</text>
</comment>
<name>A0A3P3RL41_9EURY</name>
<evidence type="ECO:0000313" key="2">
    <source>
        <dbReference type="EMBL" id="RRJ33580.1"/>
    </source>
</evidence>
<dbReference type="AlphaFoldDB" id="A0A3P3RL41"/>
<evidence type="ECO:0000259" key="1">
    <source>
        <dbReference type="Pfam" id="PF13378"/>
    </source>
</evidence>
<organism evidence="2 3">
    <name type="scientific">Halocatena pleomorpha</name>
    <dbReference type="NCBI Taxonomy" id="1785090"/>
    <lineage>
        <taxon>Archaea</taxon>
        <taxon>Methanobacteriati</taxon>
        <taxon>Methanobacteriota</taxon>
        <taxon>Stenosarchaea group</taxon>
        <taxon>Halobacteria</taxon>
        <taxon>Halobacteriales</taxon>
        <taxon>Natronomonadaceae</taxon>
        <taxon>Halocatena</taxon>
    </lineage>
</organism>
<protein>
    <recommendedName>
        <fullName evidence="1">Enolase C-terminal domain-containing protein</fullName>
    </recommendedName>
</protein>
<dbReference type="Proteomes" id="UP000282322">
    <property type="component" value="Unassembled WGS sequence"/>
</dbReference>
<proteinExistence type="predicted"/>
<evidence type="ECO:0000313" key="3">
    <source>
        <dbReference type="Proteomes" id="UP000282322"/>
    </source>
</evidence>
<accession>A0A3P3RL41</accession>
<dbReference type="InterPro" id="IPR036849">
    <property type="entry name" value="Enolase-like_C_sf"/>
</dbReference>